<accession>A0A6B2G580</accession>
<reference evidence="2" key="1">
    <citation type="submission" date="2018-11" db="EMBL/GenBank/DDBJ databases">
        <title>Myxobolus squamalis genome and transcriptome.</title>
        <authorList>
            <person name="Yahalomi D."/>
            <person name="Atkinson S.D."/>
            <person name="Neuhof M."/>
            <person name="Chang E.S."/>
            <person name="Philippe H."/>
            <person name="Cartwright P."/>
            <person name="Bartholomew J.L."/>
            <person name="Huchon D."/>
        </authorList>
    </citation>
    <scope>NUCLEOTIDE SEQUENCE</scope>
    <source>
        <strain evidence="2">71B08</strain>
        <tissue evidence="2">Whole</tissue>
    </source>
</reference>
<dbReference type="AlphaFoldDB" id="A0A6B2G580"/>
<dbReference type="EMBL" id="GHBR01008038">
    <property type="protein sequence ID" value="NDJ99164.1"/>
    <property type="molecule type" value="Transcribed_RNA"/>
</dbReference>
<sequence length="109" mass="12056">MKGVTKALGAMNKQMNLPQIQKIMADFEKQSEITDMKQEIMEEAIEDMTGSAEDDEETELLTNKVLEELGISIENEVGSLPASGLSVKNETGRIGISDLELRLEKIKKS</sequence>
<dbReference type="Gene3D" id="6.10.140.1230">
    <property type="match status" value="1"/>
</dbReference>
<dbReference type="InterPro" id="IPR005024">
    <property type="entry name" value="Snf7_fam"/>
</dbReference>
<dbReference type="PANTHER" id="PTHR10476">
    <property type="entry name" value="CHARGED MULTIVESICULAR BODY PROTEIN"/>
    <property type="match status" value="1"/>
</dbReference>
<dbReference type="GO" id="GO:0007034">
    <property type="term" value="P:vacuolar transport"/>
    <property type="evidence" value="ECO:0007669"/>
    <property type="project" value="InterPro"/>
</dbReference>
<name>A0A6B2G580_MYXSQ</name>
<comment type="similarity">
    <text evidence="1">Belongs to the SNF7 family.</text>
</comment>
<organism evidence="2">
    <name type="scientific">Myxobolus squamalis</name>
    <name type="common">Myxosporean</name>
    <dbReference type="NCBI Taxonomy" id="59785"/>
    <lineage>
        <taxon>Eukaryota</taxon>
        <taxon>Metazoa</taxon>
        <taxon>Cnidaria</taxon>
        <taxon>Myxozoa</taxon>
        <taxon>Myxosporea</taxon>
        <taxon>Bivalvulida</taxon>
        <taxon>Platysporina</taxon>
        <taxon>Myxobolidae</taxon>
        <taxon>Myxobolus</taxon>
    </lineage>
</organism>
<proteinExistence type="inferred from homology"/>
<protein>
    <submittedName>
        <fullName evidence="2">Charged multivesicular body protein 2a (Trinotate prediction)</fullName>
    </submittedName>
</protein>
<evidence type="ECO:0000313" key="2">
    <source>
        <dbReference type="EMBL" id="NDJ99164.1"/>
    </source>
</evidence>
<evidence type="ECO:0000256" key="1">
    <source>
        <dbReference type="ARBA" id="ARBA00006190"/>
    </source>
</evidence>
<dbReference type="Pfam" id="PF03357">
    <property type="entry name" value="Snf7"/>
    <property type="match status" value="1"/>
</dbReference>